<dbReference type="RefSeq" id="XP_029346320.1">
    <property type="nucleotide sequence ID" value="XM_029490460.1"/>
</dbReference>
<proteinExistence type="predicted"/>
<dbReference type="Proteomes" id="UP000007819">
    <property type="component" value="Chromosome A2"/>
</dbReference>
<organism evidence="1 2">
    <name type="scientific">Acyrthosiphon pisum</name>
    <name type="common">Pea aphid</name>
    <dbReference type="NCBI Taxonomy" id="7029"/>
    <lineage>
        <taxon>Eukaryota</taxon>
        <taxon>Metazoa</taxon>
        <taxon>Ecdysozoa</taxon>
        <taxon>Arthropoda</taxon>
        <taxon>Hexapoda</taxon>
        <taxon>Insecta</taxon>
        <taxon>Pterygota</taxon>
        <taxon>Neoptera</taxon>
        <taxon>Paraneoptera</taxon>
        <taxon>Hemiptera</taxon>
        <taxon>Sternorrhyncha</taxon>
        <taxon>Aphidomorpha</taxon>
        <taxon>Aphidoidea</taxon>
        <taxon>Aphididae</taxon>
        <taxon>Macrosiphini</taxon>
        <taxon>Acyrthosiphon</taxon>
    </lineage>
</organism>
<accession>A0A8R2NS75</accession>
<dbReference type="KEGG" id="api:115034257"/>
<evidence type="ECO:0000313" key="1">
    <source>
        <dbReference type="EnsemblMetazoa" id="XP_029346320.1"/>
    </source>
</evidence>
<keyword evidence="2" id="KW-1185">Reference proteome</keyword>
<protein>
    <submittedName>
        <fullName evidence="1">Uncharacterized protein</fullName>
    </submittedName>
</protein>
<reference evidence="2" key="1">
    <citation type="submission" date="2010-06" db="EMBL/GenBank/DDBJ databases">
        <authorList>
            <person name="Jiang H."/>
            <person name="Abraham K."/>
            <person name="Ali S."/>
            <person name="Alsbrooks S.L."/>
            <person name="Anim B.N."/>
            <person name="Anosike U.S."/>
            <person name="Attaway T."/>
            <person name="Bandaranaike D.P."/>
            <person name="Battles P.K."/>
            <person name="Bell S.N."/>
            <person name="Bell A.V."/>
            <person name="Beltran B."/>
            <person name="Bickham C."/>
            <person name="Bustamante Y."/>
            <person name="Caleb T."/>
            <person name="Canada A."/>
            <person name="Cardenas V."/>
            <person name="Carter K."/>
            <person name="Chacko J."/>
            <person name="Chandrabose M.N."/>
            <person name="Chavez D."/>
            <person name="Chavez A."/>
            <person name="Chen L."/>
            <person name="Chu H.-S."/>
            <person name="Claassen K.J."/>
            <person name="Cockrell R."/>
            <person name="Collins M."/>
            <person name="Cooper J.A."/>
            <person name="Cree A."/>
            <person name="Curry S.M."/>
            <person name="Da Y."/>
            <person name="Dao M.D."/>
            <person name="Das B."/>
            <person name="Davila M.-L."/>
            <person name="Davy-Carroll L."/>
            <person name="Denson S."/>
            <person name="Dinh H."/>
            <person name="Ebong V.E."/>
            <person name="Edwards J.R."/>
            <person name="Egan A."/>
            <person name="El-Daye J."/>
            <person name="Escobedo L."/>
            <person name="Fernandez S."/>
            <person name="Fernando P.R."/>
            <person name="Flagg N."/>
            <person name="Forbes L.D."/>
            <person name="Fowler R.G."/>
            <person name="Fu Q."/>
            <person name="Gabisi R.A."/>
            <person name="Ganer J."/>
            <person name="Garbino Pronczuk A."/>
            <person name="Garcia R.M."/>
            <person name="Garner T."/>
            <person name="Garrett T.E."/>
            <person name="Gonzalez D.A."/>
            <person name="Hamid H."/>
            <person name="Hawkins E.S."/>
            <person name="Hirani K."/>
            <person name="Hogues M.E."/>
            <person name="Hollins B."/>
            <person name="Hsiao C.-H."/>
            <person name="Jabil R."/>
            <person name="James M.L."/>
            <person name="Jhangiani S.N."/>
            <person name="Johnson B."/>
            <person name="Johnson Q."/>
            <person name="Joshi V."/>
            <person name="Kalu J.B."/>
            <person name="Kam C."/>
            <person name="Kashfia A."/>
            <person name="Keebler J."/>
            <person name="Kisamo H."/>
            <person name="Kovar C.L."/>
            <person name="Lago L.A."/>
            <person name="Lai C.-Y."/>
            <person name="Laidlaw J."/>
            <person name="Lara F."/>
            <person name="Le T.-K."/>
            <person name="Lee S.L."/>
            <person name="Legall F.H."/>
            <person name="Lemon S.J."/>
            <person name="Lewis L.R."/>
            <person name="Li B."/>
            <person name="Liu Y."/>
            <person name="Liu Y.-S."/>
            <person name="Lopez J."/>
            <person name="Lozado R.J."/>
            <person name="Lu J."/>
            <person name="Madu R.C."/>
            <person name="Maheshwari M."/>
            <person name="Maheshwari R."/>
            <person name="Malloy K."/>
            <person name="Martinez E."/>
            <person name="Mathew T."/>
            <person name="Mercado I.C."/>
            <person name="Mercado C."/>
            <person name="Meyer B."/>
            <person name="Montgomery K."/>
            <person name="Morgan M.B."/>
            <person name="Munidasa M."/>
            <person name="Nazareth L.V."/>
            <person name="Nelson J."/>
            <person name="Ng B.M."/>
            <person name="Nguyen N.B."/>
            <person name="Nguyen P.Q."/>
            <person name="Nguyen T."/>
            <person name="Obregon M."/>
            <person name="Okwuonu G.O."/>
            <person name="Onwere C.G."/>
            <person name="Orozco G."/>
            <person name="Parra A."/>
            <person name="Patel S."/>
            <person name="Patil S."/>
            <person name="Perez A."/>
            <person name="Perez Y."/>
            <person name="Pham C."/>
            <person name="Primus E.L."/>
            <person name="Pu L.-L."/>
            <person name="Puazo M."/>
            <person name="Qin X."/>
            <person name="Quiroz J.B."/>
            <person name="Reese J."/>
            <person name="Richards S."/>
            <person name="Rives C.M."/>
            <person name="Robberts R."/>
            <person name="Ruiz S.J."/>
            <person name="Ruiz M.J."/>
            <person name="Santibanez J."/>
            <person name="Schneider B.W."/>
            <person name="Sisson I."/>
            <person name="Smith M."/>
            <person name="Sodergren E."/>
            <person name="Song X.-Z."/>
            <person name="Song B.B."/>
            <person name="Summersgill H."/>
            <person name="Thelus R."/>
            <person name="Thornton R.D."/>
            <person name="Trejos Z.Y."/>
            <person name="Usmani K."/>
            <person name="Vattathil S."/>
            <person name="Villasana D."/>
            <person name="Walker D.L."/>
            <person name="Wang S."/>
            <person name="Wang K."/>
            <person name="White C.S."/>
            <person name="Williams A.C."/>
            <person name="Williamson J."/>
            <person name="Wilson K."/>
            <person name="Woghiren I.O."/>
            <person name="Woodworth J.R."/>
            <person name="Worley K.C."/>
            <person name="Wright R.A."/>
            <person name="Wu W."/>
            <person name="Young L."/>
            <person name="Zhang L."/>
            <person name="Zhang J."/>
            <person name="Zhu Y."/>
            <person name="Muzny D.M."/>
            <person name="Weinstock G."/>
            <person name="Gibbs R.A."/>
        </authorList>
    </citation>
    <scope>NUCLEOTIDE SEQUENCE [LARGE SCALE GENOMIC DNA]</scope>
    <source>
        <strain evidence="2">LSR1</strain>
    </source>
</reference>
<dbReference type="OrthoDB" id="7554902at2759"/>
<dbReference type="GeneID" id="115034257"/>
<dbReference type="AlphaFoldDB" id="A0A8R2NS75"/>
<sequence length="183" mass="20528">MTVSTPSRKIKKCLGTFNDSISPLPSTSSDPRYKNLELNVPQLSSLSPNLFEHIDLDINQLPFEIEPGSENNDNTSDFISGTKVNGLQNNFNNDGLFNSHASKIWLVKSITQLKSDISIIKKSVNANNLLLKQLLLDNHLENDLELDKLILQFPIGNKTSLFEIKEKQTADNIANKYLVKKMS</sequence>
<dbReference type="EnsemblMetazoa" id="XM_029490460.1">
    <property type="protein sequence ID" value="XP_029346320.1"/>
    <property type="gene ID" value="LOC115034257"/>
</dbReference>
<reference evidence="1" key="2">
    <citation type="submission" date="2022-06" db="UniProtKB">
        <authorList>
            <consortium name="EnsemblMetazoa"/>
        </authorList>
    </citation>
    <scope>IDENTIFICATION</scope>
</reference>
<evidence type="ECO:0000313" key="2">
    <source>
        <dbReference type="Proteomes" id="UP000007819"/>
    </source>
</evidence>
<name>A0A8R2NS75_ACYPI</name>